<dbReference type="GO" id="GO:0003796">
    <property type="term" value="F:lysozyme activity"/>
    <property type="evidence" value="ECO:0007669"/>
    <property type="project" value="UniProtKB-EC"/>
</dbReference>
<keyword evidence="9" id="KW-1015">Disulfide bond</keyword>
<dbReference type="PANTHER" id="PTHR34135:SF2">
    <property type="entry name" value="LYSOZYME"/>
    <property type="match status" value="1"/>
</dbReference>
<sequence>MKLSTITIAAAFSTASAAPANLLEDRASGIQGFDISGWQSTVDFQGAYNSGARFVIIKATEGTSHIDSEFSNHYTGATNAGLIRGGYHFALPDVSSGSEQATFFLAHGGGWSGDGRTLPGMLDIEYNPYGDNTCYGLSSQAMVSWIQDFVNTYHGKTGRYPMIYSTADWWTSCTGNSNAFSSTCPLVLARFGSSPGNIPGGWPYQTIWQNADSYTYGGDSDFFNGDMTQLKKMATG</sequence>
<evidence type="ECO:0000256" key="9">
    <source>
        <dbReference type="ARBA" id="ARBA00023157"/>
    </source>
</evidence>
<dbReference type="PROSITE" id="PS51904">
    <property type="entry name" value="GLYCOSYL_HYDROL_F25_2"/>
    <property type="match status" value="1"/>
</dbReference>
<dbReference type="Gene3D" id="3.20.20.80">
    <property type="entry name" value="Glycosidases"/>
    <property type="match status" value="1"/>
</dbReference>
<evidence type="ECO:0000256" key="4">
    <source>
        <dbReference type="ARBA" id="ARBA00012732"/>
    </source>
</evidence>
<evidence type="ECO:0000256" key="10">
    <source>
        <dbReference type="ARBA" id="ARBA00023295"/>
    </source>
</evidence>
<comment type="subcellular location">
    <subcellularLocation>
        <location evidence="2">Secreted</location>
    </subcellularLocation>
</comment>
<comment type="catalytic activity">
    <reaction evidence="1">
        <text>Hydrolysis of (1-&gt;4)-beta-linkages between N-acetylmuramic acid and N-acetyl-D-glucosamine residues in a peptidoglycan and between N-acetyl-D-glucosamine residues in chitodextrins.</text>
        <dbReference type="EC" id="3.2.1.17"/>
    </reaction>
</comment>
<evidence type="ECO:0000313" key="14">
    <source>
        <dbReference type="EMBL" id="KAH0545500.1"/>
    </source>
</evidence>
<dbReference type="GO" id="GO:0005576">
    <property type="term" value="C:extracellular region"/>
    <property type="evidence" value="ECO:0007669"/>
    <property type="project" value="UniProtKB-SubCell"/>
</dbReference>
<keyword evidence="6" id="KW-0929">Antimicrobial</keyword>
<keyword evidence="7" id="KW-0081">Bacteriolytic enzyme</keyword>
<dbReference type="PANTHER" id="PTHR34135">
    <property type="entry name" value="LYSOZYME"/>
    <property type="match status" value="1"/>
</dbReference>
<evidence type="ECO:0000256" key="6">
    <source>
        <dbReference type="ARBA" id="ARBA00022529"/>
    </source>
</evidence>
<dbReference type="CDD" id="cd06412">
    <property type="entry name" value="GH25_CH-type"/>
    <property type="match status" value="1"/>
</dbReference>
<comment type="function">
    <text evidence="11">This enzyme has both lysozyme (acetylmuramidase) and diacetylmuramidase activities.</text>
</comment>
<evidence type="ECO:0000256" key="13">
    <source>
        <dbReference type="ARBA" id="ARBA00075474"/>
    </source>
</evidence>
<dbReference type="GO" id="GO:0009253">
    <property type="term" value="P:peptidoglycan catabolic process"/>
    <property type="evidence" value="ECO:0007669"/>
    <property type="project" value="InterPro"/>
</dbReference>
<keyword evidence="5" id="KW-0964">Secreted</keyword>
<dbReference type="EMBL" id="JAGHQM010003258">
    <property type="protein sequence ID" value="KAH0545500.1"/>
    <property type="molecule type" value="Genomic_DNA"/>
</dbReference>
<gene>
    <name evidence="14" type="ORF">GP486_008444</name>
</gene>
<dbReference type="AlphaFoldDB" id="A0A9P8ID00"/>
<keyword evidence="8" id="KW-0378">Hydrolase</keyword>
<evidence type="ECO:0000256" key="1">
    <source>
        <dbReference type="ARBA" id="ARBA00000632"/>
    </source>
</evidence>
<dbReference type="SUPFAM" id="SSF51445">
    <property type="entry name" value="(Trans)glycosidases"/>
    <property type="match status" value="1"/>
</dbReference>
<protein>
    <recommendedName>
        <fullName evidence="12">N,O-diacetylmuramidase</fullName>
        <ecNumber evidence="4">3.2.1.17</ecNumber>
    </recommendedName>
    <alternativeName>
        <fullName evidence="13">Lysozyme CH</fullName>
    </alternativeName>
</protein>
<proteinExistence type="inferred from homology"/>
<dbReference type="FunFam" id="3.20.20.80:FF:000060">
    <property type="entry name" value="Lysozyme M1"/>
    <property type="match status" value="1"/>
</dbReference>
<evidence type="ECO:0000256" key="3">
    <source>
        <dbReference type="ARBA" id="ARBA00010646"/>
    </source>
</evidence>
<evidence type="ECO:0000256" key="8">
    <source>
        <dbReference type="ARBA" id="ARBA00022801"/>
    </source>
</evidence>
<reference evidence="14" key="1">
    <citation type="submission" date="2021-03" db="EMBL/GenBank/DDBJ databases">
        <title>Comparative genomics and phylogenomic investigation of the class Geoglossomycetes provide insights into ecological specialization and systematics.</title>
        <authorList>
            <person name="Melie T."/>
            <person name="Pirro S."/>
            <person name="Miller A.N."/>
            <person name="Quandt A."/>
        </authorList>
    </citation>
    <scope>NUCLEOTIDE SEQUENCE</scope>
    <source>
        <strain evidence="14">CAQ_001_2017</strain>
    </source>
</reference>
<dbReference type="SMART" id="SM00641">
    <property type="entry name" value="Glyco_25"/>
    <property type="match status" value="1"/>
</dbReference>
<evidence type="ECO:0000256" key="7">
    <source>
        <dbReference type="ARBA" id="ARBA00022638"/>
    </source>
</evidence>
<comment type="caution">
    <text evidence="14">The sequence shown here is derived from an EMBL/GenBank/DDBJ whole genome shotgun (WGS) entry which is preliminary data.</text>
</comment>
<evidence type="ECO:0000256" key="2">
    <source>
        <dbReference type="ARBA" id="ARBA00004613"/>
    </source>
</evidence>
<dbReference type="GO" id="GO:0016052">
    <property type="term" value="P:carbohydrate catabolic process"/>
    <property type="evidence" value="ECO:0007669"/>
    <property type="project" value="TreeGrafter"/>
</dbReference>
<evidence type="ECO:0000256" key="5">
    <source>
        <dbReference type="ARBA" id="ARBA00022525"/>
    </source>
</evidence>
<keyword evidence="10" id="KW-0326">Glycosidase</keyword>
<dbReference type="GO" id="GO:0016998">
    <property type="term" value="P:cell wall macromolecule catabolic process"/>
    <property type="evidence" value="ECO:0007669"/>
    <property type="project" value="InterPro"/>
</dbReference>
<dbReference type="Pfam" id="PF01183">
    <property type="entry name" value="Glyco_hydro_25"/>
    <property type="match status" value="1"/>
</dbReference>
<dbReference type="Proteomes" id="UP000750711">
    <property type="component" value="Unassembled WGS sequence"/>
</dbReference>
<dbReference type="EC" id="3.2.1.17" evidence="4"/>
<name>A0A9P8ID00_9PEZI</name>
<accession>A0A9P8ID00</accession>
<dbReference type="InterPro" id="IPR017853">
    <property type="entry name" value="GH"/>
</dbReference>
<comment type="similarity">
    <text evidence="3">Belongs to the glycosyl hydrolase 25 family.</text>
</comment>
<dbReference type="GO" id="GO:0031640">
    <property type="term" value="P:killing of cells of another organism"/>
    <property type="evidence" value="ECO:0007669"/>
    <property type="project" value="UniProtKB-KW"/>
</dbReference>
<dbReference type="GO" id="GO:0042742">
    <property type="term" value="P:defense response to bacterium"/>
    <property type="evidence" value="ECO:0007669"/>
    <property type="project" value="UniProtKB-KW"/>
</dbReference>
<organism evidence="14 15">
    <name type="scientific">Trichoglossum hirsutum</name>
    <dbReference type="NCBI Taxonomy" id="265104"/>
    <lineage>
        <taxon>Eukaryota</taxon>
        <taxon>Fungi</taxon>
        <taxon>Dikarya</taxon>
        <taxon>Ascomycota</taxon>
        <taxon>Pezizomycotina</taxon>
        <taxon>Geoglossomycetes</taxon>
        <taxon>Geoglossales</taxon>
        <taxon>Geoglossaceae</taxon>
        <taxon>Trichoglossum</taxon>
    </lineage>
</organism>
<keyword evidence="15" id="KW-1185">Reference proteome</keyword>
<evidence type="ECO:0000256" key="12">
    <source>
        <dbReference type="ARBA" id="ARBA00073159"/>
    </source>
</evidence>
<dbReference type="InterPro" id="IPR018077">
    <property type="entry name" value="Glyco_hydro_fam25_subgr"/>
</dbReference>
<evidence type="ECO:0000256" key="11">
    <source>
        <dbReference type="ARBA" id="ARBA00055588"/>
    </source>
</evidence>
<evidence type="ECO:0000313" key="15">
    <source>
        <dbReference type="Proteomes" id="UP000750711"/>
    </source>
</evidence>
<dbReference type="InterPro" id="IPR002053">
    <property type="entry name" value="Glyco_hydro_25"/>
</dbReference>